<evidence type="ECO:0000313" key="5">
    <source>
        <dbReference type="Proteomes" id="UP000031121"/>
    </source>
</evidence>
<reference evidence="5" key="1">
    <citation type="submission" date="2014-08" db="EMBL/GenBank/DDBJ databases">
        <title>Coriobacteriaceae sp. complete genome.</title>
        <authorList>
            <person name="Looft T."/>
            <person name="Bayles D.O."/>
            <person name="Stanton T.B."/>
        </authorList>
    </citation>
    <scope>NUCLEOTIDE SEQUENCE [LARGE SCALE GENOMIC DNA]</scope>
    <source>
        <strain evidence="5">68-1-3</strain>
    </source>
</reference>
<dbReference type="InterPro" id="IPR001647">
    <property type="entry name" value="HTH_TetR"/>
</dbReference>
<dbReference type="Proteomes" id="UP000031121">
    <property type="component" value="Chromosome"/>
</dbReference>
<feature type="DNA-binding region" description="H-T-H motif" evidence="2">
    <location>
        <begin position="46"/>
        <end position="65"/>
    </location>
</feature>
<dbReference type="Gene3D" id="1.10.357.10">
    <property type="entry name" value="Tetracycline Repressor, domain 2"/>
    <property type="match status" value="1"/>
</dbReference>
<dbReference type="PANTHER" id="PTHR30055:SF226">
    <property type="entry name" value="HTH-TYPE TRANSCRIPTIONAL REGULATOR PKSA"/>
    <property type="match status" value="1"/>
</dbReference>
<dbReference type="HOGENOM" id="CLU_069356_12_1_11"/>
<dbReference type="GO" id="GO:0000976">
    <property type="term" value="F:transcription cis-regulatory region binding"/>
    <property type="evidence" value="ECO:0007669"/>
    <property type="project" value="TreeGrafter"/>
</dbReference>
<dbReference type="InterPro" id="IPR009057">
    <property type="entry name" value="Homeodomain-like_sf"/>
</dbReference>
<keyword evidence="1 2" id="KW-0238">DNA-binding</keyword>
<name>A0A0A8B3U6_9ACTN</name>
<gene>
    <name evidence="4" type="ORF">JI75_01170</name>
</gene>
<dbReference type="OrthoDB" id="8479950at2"/>
<sequence length="226" mass="25784">MRSHASEKSEDIALHPRSARARALREEAIVEAAADLFMVKPIEDVKMTDIAERANVGVASIYRYFDTKSNVALRAGSVLWKRFGDGFDEVIDRLDPDTPAISRIRAILGQYLEMSKRNLRFMAFLDELDRIILAGDFDIAQVEEYEASFARFRRVYDQLCRDGMEDGTIRSDIDHNLVYDTALHALMNEAQKLERGNVVPSDDFSTTRELECLMEMSIFYLEGSGR</sequence>
<dbReference type="PRINTS" id="PR00455">
    <property type="entry name" value="HTHTETR"/>
</dbReference>
<evidence type="ECO:0000256" key="1">
    <source>
        <dbReference type="ARBA" id="ARBA00023125"/>
    </source>
</evidence>
<protein>
    <recommendedName>
        <fullName evidence="3">HTH tetR-type domain-containing protein</fullName>
    </recommendedName>
</protein>
<keyword evidence="5" id="KW-1185">Reference proteome</keyword>
<reference evidence="4 5" key="2">
    <citation type="journal article" date="2015" name="Genome Announc.">
        <title>Complete Genome Sequence of Coriobacteriaceae Strain 68-1-3, a Novel Mucus-Degrading Isolate from the Swine Intestinal Tract.</title>
        <authorList>
            <person name="Looft T."/>
            <person name="Bayles D.O."/>
            <person name="Alt D.P."/>
            <person name="Stanton T.B."/>
        </authorList>
    </citation>
    <scope>NUCLEOTIDE SEQUENCE [LARGE SCALE GENOMIC DNA]</scope>
    <source>
        <strain evidence="4 5">68-1-3</strain>
    </source>
</reference>
<dbReference type="EMBL" id="CP009302">
    <property type="protein sequence ID" value="AJC11503.1"/>
    <property type="molecule type" value="Genomic_DNA"/>
</dbReference>
<dbReference type="RefSeq" id="WP_039688097.1">
    <property type="nucleotide sequence ID" value="NZ_CP009302.1"/>
</dbReference>
<dbReference type="InterPro" id="IPR050109">
    <property type="entry name" value="HTH-type_TetR-like_transc_reg"/>
</dbReference>
<evidence type="ECO:0000256" key="2">
    <source>
        <dbReference type="PROSITE-ProRule" id="PRU00335"/>
    </source>
</evidence>
<proteinExistence type="predicted"/>
<accession>A0A0A8B3U6</accession>
<dbReference type="GO" id="GO:0003700">
    <property type="term" value="F:DNA-binding transcription factor activity"/>
    <property type="evidence" value="ECO:0007669"/>
    <property type="project" value="TreeGrafter"/>
</dbReference>
<organism evidence="4 5">
    <name type="scientific">Berryella intestinalis</name>
    <dbReference type="NCBI Taxonomy" id="1531429"/>
    <lineage>
        <taxon>Bacteria</taxon>
        <taxon>Bacillati</taxon>
        <taxon>Actinomycetota</taxon>
        <taxon>Coriobacteriia</taxon>
        <taxon>Eggerthellales</taxon>
        <taxon>Eggerthellaceae</taxon>
        <taxon>Berryella</taxon>
    </lineage>
</organism>
<evidence type="ECO:0000313" key="4">
    <source>
        <dbReference type="EMBL" id="AJC11503.1"/>
    </source>
</evidence>
<dbReference type="Pfam" id="PF00440">
    <property type="entry name" value="TetR_N"/>
    <property type="match status" value="1"/>
</dbReference>
<dbReference type="SUPFAM" id="SSF46689">
    <property type="entry name" value="Homeodomain-like"/>
    <property type="match status" value="1"/>
</dbReference>
<feature type="domain" description="HTH tetR-type" evidence="3">
    <location>
        <begin position="23"/>
        <end position="83"/>
    </location>
</feature>
<evidence type="ECO:0000259" key="3">
    <source>
        <dbReference type="PROSITE" id="PS50977"/>
    </source>
</evidence>
<dbReference type="PROSITE" id="PS50977">
    <property type="entry name" value="HTH_TETR_2"/>
    <property type="match status" value="1"/>
</dbReference>
<dbReference type="KEGG" id="cbac:JI75_01170"/>
<dbReference type="AlphaFoldDB" id="A0A0A8B3U6"/>
<dbReference type="PANTHER" id="PTHR30055">
    <property type="entry name" value="HTH-TYPE TRANSCRIPTIONAL REGULATOR RUTR"/>
    <property type="match status" value="1"/>
</dbReference>